<evidence type="ECO:0000313" key="2">
    <source>
        <dbReference type="EMBL" id="GGF36074.1"/>
    </source>
</evidence>
<name>A0A917BBV7_9MICO</name>
<evidence type="ECO:0000313" key="3">
    <source>
        <dbReference type="Proteomes" id="UP000598775"/>
    </source>
</evidence>
<dbReference type="Proteomes" id="UP000598775">
    <property type="component" value="Unassembled WGS sequence"/>
</dbReference>
<dbReference type="AlphaFoldDB" id="A0A917BBV7"/>
<protein>
    <submittedName>
        <fullName evidence="2">Uncharacterized protein</fullName>
    </submittedName>
</protein>
<proteinExistence type="predicted"/>
<feature type="region of interest" description="Disordered" evidence="1">
    <location>
        <begin position="1"/>
        <end position="23"/>
    </location>
</feature>
<sequence>MLWKPHQLKSPFPRNPEDLAPLPTTEGEKLFLCKFPGNCLVEETGLGVEQSFSAKGAGREGGMRGSGIGEREVPRGRGGQHA</sequence>
<gene>
    <name evidence="2" type="ORF">GCM10011399_31260</name>
</gene>
<evidence type="ECO:0000256" key="1">
    <source>
        <dbReference type="SAM" id="MobiDB-lite"/>
    </source>
</evidence>
<feature type="region of interest" description="Disordered" evidence="1">
    <location>
        <begin position="52"/>
        <end position="82"/>
    </location>
</feature>
<comment type="caution">
    <text evidence="2">The sequence shown here is derived from an EMBL/GenBank/DDBJ whole genome shotgun (WGS) entry which is preliminary data.</text>
</comment>
<dbReference type="EMBL" id="BMGP01000006">
    <property type="protein sequence ID" value="GGF36074.1"/>
    <property type="molecule type" value="Genomic_DNA"/>
</dbReference>
<keyword evidence="3" id="KW-1185">Reference proteome</keyword>
<organism evidence="2 3">
    <name type="scientific">Subtercola lobariae</name>
    <dbReference type="NCBI Taxonomy" id="1588641"/>
    <lineage>
        <taxon>Bacteria</taxon>
        <taxon>Bacillati</taxon>
        <taxon>Actinomycetota</taxon>
        <taxon>Actinomycetes</taxon>
        <taxon>Micrococcales</taxon>
        <taxon>Microbacteriaceae</taxon>
        <taxon>Subtercola</taxon>
    </lineage>
</organism>
<reference evidence="2 3" key="1">
    <citation type="journal article" date="2014" name="Int. J. Syst. Evol. Microbiol.">
        <title>Complete genome sequence of Corynebacterium casei LMG S-19264T (=DSM 44701T), isolated from a smear-ripened cheese.</title>
        <authorList>
            <consortium name="US DOE Joint Genome Institute (JGI-PGF)"/>
            <person name="Walter F."/>
            <person name="Albersmeier A."/>
            <person name="Kalinowski J."/>
            <person name="Ruckert C."/>
        </authorList>
    </citation>
    <scope>NUCLEOTIDE SEQUENCE [LARGE SCALE GENOMIC DNA]</scope>
    <source>
        <strain evidence="2 3">CGMCC 1.12976</strain>
    </source>
</reference>
<accession>A0A917BBV7</accession>